<evidence type="ECO:0000313" key="21">
    <source>
        <dbReference type="Proteomes" id="UP000587991"/>
    </source>
</evidence>
<keyword evidence="7" id="KW-0378">Hydrolase</keyword>
<feature type="domain" description="Nudix hydrolase" evidence="19">
    <location>
        <begin position="3"/>
        <end position="130"/>
    </location>
</feature>
<evidence type="ECO:0000256" key="10">
    <source>
        <dbReference type="ARBA" id="ARBA00035861"/>
    </source>
</evidence>
<evidence type="ECO:0000256" key="12">
    <source>
        <dbReference type="ARBA" id="ARBA00038905"/>
    </source>
</evidence>
<dbReference type="GO" id="GO:0044715">
    <property type="term" value="F:8-oxo-dGDP phosphatase activity"/>
    <property type="evidence" value="ECO:0007669"/>
    <property type="project" value="TreeGrafter"/>
</dbReference>
<dbReference type="Proteomes" id="UP000587991">
    <property type="component" value="Unassembled WGS sequence"/>
</dbReference>
<dbReference type="GO" id="GO:0006260">
    <property type="term" value="P:DNA replication"/>
    <property type="evidence" value="ECO:0007669"/>
    <property type="project" value="UniProtKB-KW"/>
</dbReference>
<feature type="binding site" evidence="17">
    <location>
        <position position="25"/>
    </location>
    <ligand>
        <name>8-oxo-dGTP</name>
        <dbReference type="ChEBI" id="CHEBI:77896"/>
    </ligand>
</feature>
<dbReference type="SUPFAM" id="SSF55811">
    <property type="entry name" value="Nudix"/>
    <property type="match status" value="1"/>
</dbReference>
<dbReference type="AlphaFoldDB" id="A0A847S578"/>
<evidence type="ECO:0000256" key="8">
    <source>
        <dbReference type="ARBA" id="ARBA00022842"/>
    </source>
</evidence>
<comment type="similarity">
    <text evidence="2">Belongs to the Nudix hydrolase family.</text>
</comment>
<dbReference type="PANTHER" id="PTHR47707">
    <property type="entry name" value="8-OXO-DGTP DIPHOSPHATASE"/>
    <property type="match status" value="1"/>
</dbReference>
<protein>
    <recommendedName>
        <fullName evidence="13">8-oxo-dGTP diphosphatase</fullName>
        <ecNumber evidence="12">3.6.1.55</ecNumber>
    </recommendedName>
    <alternativeName>
        <fullName evidence="16">7,8-dihydro-8-oxoguanine-triphosphatase</fullName>
    </alternativeName>
    <alternativeName>
        <fullName evidence="15">Mutator protein MutT</fullName>
    </alternativeName>
    <alternativeName>
        <fullName evidence="14">dGTP pyrophosphohydrolase</fullName>
    </alternativeName>
</protein>
<dbReference type="InterPro" id="IPR003561">
    <property type="entry name" value="Mutator_MutT"/>
</dbReference>
<keyword evidence="4" id="KW-0235">DNA replication</keyword>
<dbReference type="GO" id="GO:0046872">
    <property type="term" value="F:metal ion binding"/>
    <property type="evidence" value="ECO:0007669"/>
    <property type="project" value="UniProtKB-KW"/>
</dbReference>
<dbReference type="InterPro" id="IPR020476">
    <property type="entry name" value="Nudix_hydrolase"/>
</dbReference>
<dbReference type="GO" id="GO:0008413">
    <property type="term" value="F:8-oxo-7,8-dihydroguanosine triphosphate pyrophosphatase activity"/>
    <property type="evidence" value="ECO:0007669"/>
    <property type="project" value="InterPro"/>
</dbReference>
<gene>
    <name evidence="20" type="primary">mutT</name>
    <name evidence="20" type="ORF">HF682_17210</name>
</gene>
<dbReference type="PROSITE" id="PS51462">
    <property type="entry name" value="NUDIX"/>
    <property type="match status" value="1"/>
</dbReference>
<dbReference type="GO" id="GO:0035539">
    <property type="term" value="F:8-oxo-7,8-dihydrodeoxyguanosine triphosphate pyrophosphatase activity"/>
    <property type="evidence" value="ECO:0007669"/>
    <property type="project" value="UniProtKB-EC"/>
</dbReference>
<name>A0A847S578_9NEIS</name>
<dbReference type="EC" id="3.6.1.55" evidence="12"/>
<comment type="caution">
    <text evidence="20">The sequence shown here is derived from an EMBL/GenBank/DDBJ whole genome shotgun (WGS) entry which is preliminary data.</text>
</comment>
<evidence type="ECO:0000256" key="17">
    <source>
        <dbReference type="PIRSR" id="PIRSR603561-1"/>
    </source>
</evidence>
<evidence type="ECO:0000256" key="9">
    <source>
        <dbReference type="ARBA" id="ARBA00023204"/>
    </source>
</evidence>
<evidence type="ECO:0000256" key="16">
    <source>
        <dbReference type="ARBA" id="ARBA00042798"/>
    </source>
</evidence>
<evidence type="ECO:0000256" key="18">
    <source>
        <dbReference type="PIRSR" id="PIRSR603561-2"/>
    </source>
</evidence>
<evidence type="ECO:0000256" key="5">
    <source>
        <dbReference type="ARBA" id="ARBA00022723"/>
    </source>
</evidence>
<dbReference type="Pfam" id="PF14815">
    <property type="entry name" value="NUDIX_4"/>
    <property type="match status" value="1"/>
</dbReference>
<evidence type="ECO:0000256" key="11">
    <source>
        <dbReference type="ARBA" id="ARBA00036904"/>
    </source>
</evidence>
<comment type="cofactor">
    <cofactor evidence="1 18">
        <name>Mg(2+)</name>
        <dbReference type="ChEBI" id="CHEBI:18420"/>
    </cofactor>
</comment>
<evidence type="ECO:0000256" key="15">
    <source>
        <dbReference type="ARBA" id="ARBA00041979"/>
    </source>
</evidence>
<comment type="catalytic activity">
    <reaction evidence="11">
        <text>8-oxo-GTP + H2O = 8-oxo-GMP + diphosphate + H(+)</text>
        <dbReference type="Rhea" id="RHEA:67616"/>
        <dbReference type="ChEBI" id="CHEBI:15377"/>
        <dbReference type="ChEBI" id="CHEBI:15378"/>
        <dbReference type="ChEBI" id="CHEBI:33019"/>
        <dbReference type="ChEBI" id="CHEBI:143553"/>
        <dbReference type="ChEBI" id="CHEBI:145694"/>
    </reaction>
</comment>
<evidence type="ECO:0000256" key="13">
    <source>
        <dbReference type="ARBA" id="ARBA00040794"/>
    </source>
</evidence>
<evidence type="ECO:0000259" key="19">
    <source>
        <dbReference type="PROSITE" id="PS51462"/>
    </source>
</evidence>
<evidence type="ECO:0000256" key="6">
    <source>
        <dbReference type="ARBA" id="ARBA00022763"/>
    </source>
</evidence>
<evidence type="ECO:0000256" key="2">
    <source>
        <dbReference type="ARBA" id="ARBA00005582"/>
    </source>
</evidence>
<feature type="binding site" evidence="18">
    <location>
        <position position="59"/>
    </location>
    <ligand>
        <name>Mg(2+)</name>
        <dbReference type="ChEBI" id="CHEBI:18420"/>
    </ligand>
</feature>
<proteinExistence type="inferred from homology"/>
<feature type="binding site" evidence="17">
    <location>
        <begin position="36"/>
        <end position="39"/>
    </location>
    <ligand>
        <name>8-oxo-dGTP</name>
        <dbReference type="ChEBI" id="CHEBI:77896"/>
    </ligand>
</feature>
<evidence type="ECO:0000256" key="14">
    <source>
        <dbReference type="ARBA" id="ARBA00041592"/>
    </source>
</evidence>
<dbReference type="PROSITE" id="PS00893">
    <property type="entry name" value="NUDIX_BOX"/>
    <property type="match status" value="1"/>
</dbReference>
<keyword evidence="6" id="KW-0227">DNA damage</keyword>
<dbReference type="RefSeq" id="WP_168878577.1">
    <property type="nucleotide sequence ID" value="NZ_JABAIM010000005.1"/>
</dbReference>
<evidence type="ECO:0000313" key="20">
    <source>
        <dbReference type="EMBL" id="NLR76911.1"/>
    </source>
</evidence>
<dbReference type="PANTHER" id="PTHR47707:SF1">
    <property type="entry name" value="NUDIX HYDROLASE FAMILY PROTEIN"/>
    <property type="match status" value="1"/>
</dbReference>
<dbReference type="GO" id="GO:0044716">
    <property type="term" value="F:8-oxo-GDP phosphatase activity"/>
    <property type="evidence" value="ECO:0007669"/>
    <property type="project" value="TreeGrafter"/>
</dbReference>
<organism evidence="20 21">
    <name type="scientific">Leeia aquatica</name>
    <dbReference type="NCBI Taxonomy" id="2725557"/>
    <lineage>
        <taxon>Bacteria</taxon>
        <taxon>Pseudomonadati</taxon>
        <taxon>Pseudomonadota</taxon>
        <taxon>Betaproteobacteria</taxon>
        <taxon>Neisseriales</taxon>
        <taxon>Leeiaceae</taxon>
        <taxon>Leeia</taxon>
    </lineage>
</organism>
<dbReference type="InterPro" id="IPR047127">
    <property type="entry name" value="MutT-like"/>
</dbReference>
<evidence type="ECO:0000256" key="1">
    <source>
        <dbReference type="ARBA" id="ARBA00001946"/>
    </source>
</evidence>
<keyword evidence="3" id="KW-0515">Mutator protein</keyword>
<dbReference type="InterPro" id="IPR020084">
    <property type="entry name" value="NUDIX_hydrolase_CS"/>
</dbReference>
<dbReference type="NCBIfam" id="TIGR00586">
    <property type="entry name" value="mutt"/>
    <property type="match status" value="1"/>
</dbReference>
<keyword evidence="21" id="KW-1185">Reference proteome</keyword>
<reference evidence="20 21" key="1">
    <citation type="submission" date="2020-04" db="EMBL/GenBank/DDBJ databases">
        <title>Draft genome of Leeia sp. IMCC25680.</title>
        <authorList>
            <person name="Song J."/>
            <person name="Cho J.-C."/>
        </authorList>
    </citation>
    <scope>NUCLEOTIDE SEQUENCE [LARGE SCALE GENOMIC DNA]</scope>
    <source>
        <strain evidence="20 21">IMCC25680</strain>
    </source>
</reference>
<dbReference type="Gene3D" id="3.90.79.10">
    <property type="entry name" value="Nucleoside Triphosphate Pyrophosphohydrolase"/>
    <property type="match status" value="1"/>
</dbReference>
<dbReference type="InterPro" id="IPR015797">
    <property type="entry name" value="NUDIX_hydrolase-like_dom_sf"/>
</dbReference>
<accession>A0A847S578</accession>
<dbReference type="GO" id="GO:0006281">
    <property type="term" value="P:DNA repair"/>
    <property type="evidence" value="ECO:0007669"/>
    <property type="project" value="UniProtKB-KW"/>
</dbReference>
<dbReference type="InterPro" id="IPR000086">
    <property type="entry name" value="NUDIX_hydrolase_dom"/>
</dbReference>
<dbReference type="InterPro" id="IPR029119">
    <property type="entry name" value="MutY_C"/>
</dbReference>
<feature type="binding site" evidence="17">
    <location>
        <position position="121"/>
    </location>
    <ligand>
        <name>8-oxo-dGTP</name>
        <dbReference type="ChEBI" id="CHEBI:77896"/>
    </ligand>
</feature>
<dbReference type="PRINTS" id="PR00502">
    <property type="entry name" value="NUDIXFAMILY"/>
</dbReference>
<evidence type="ECO:0000256" key="4">
    <source>
        <dbReference type="ARBA" id="ARBA00022705"/>
    </source>
</evidence>
<dbReference type="EMBL" id="JABAIM010000005">
    <property type="protein sequence ID" value="NLR76911.1"/>
    <property type="molecule type" value="Genomic_DNA"/>
</dbReference>
<comment type="catalytic activity">
    <reaction evidence="10">
        <text>8-oxo-dGTP + H2O = 8-oxo-dGMP + diphosphate + H(+)</text>
        <dbReference type="Rhea" id="RHEA:31575"/>
        <dbReference type="ChEBI" id="CHEBI:15377"/>
        <dbReference type="ChEBI" id="CHEBI:15378"/>
        <dbReference type="ChEBI" id="CHEBI:33019"/>
        <dbReference type="ChEBI" id="CHEBI:63224"/>
        <dbReference type="ChEBI" id="CHEBI:77896"/>
        <dbReference type="EC" id="3.6.1.55"/>
    </reaction>
</comment>
<dbReference type="CDD" id="cd03425">
    <property type="entry name" value="NUDIX_MutT_NudA_like"/>
    <property type="match status" value="1"/>
</dbReference>
<keyword evidence="5 18" id="KW-0479">Metal-binding</keyword>
<keyword evidence="8 18" id="KW-0460">Magnesium</keyword>
<keyword evidence="9" id="KW-0234">DNA repair</keyword>
<evidence type="ECO:0000256" key="7">
    <source>
        <dbReference type="ARBA" id="ARBA00022801"/>
    </source>
</evidence>
<sequence>MTKRFVHVAAGVIKRPDGTFLLASRPEGKPMAGYWEFPGGKIEAGESAAEALQRELHEELGITMQEALPWVTQNFDYTHARVRLHFFQVEQWQGEPQAHEGQQMAWVSPAHHAVEPVLPANAAILRWLALPDQMQVGSAAAECVLLSQLPQQSQRGEVCGVLGPQPLQHWSASDLMLQTVRPAAVSWCGAQVQSHEQLLHAARLGLDYVWADDSVTLAEIQAWCVDGPPLPLFASTHRFPEGLAAARHIGVHGLLR</sequence>
<evidence type="ECO:0000256" key="3">
    <source>
        <dbReference type="ARBA" id="ARBA00022457"/>
    </source>
</evidence>
<feature type="binding site" evidence="18">
    <location>
        <position position="39"/>
    </location>
    <ligand>
        <name>Mg(2+)</name>
        <dbReference type="ChEBI" id="CHEBI:18420"/>
    </ligand>
</feature>